<name>A0A650EL18_9HELI</name>
<dbReference type="PANTHER" id="PTHR34203">
    <property type="entry name" value="METHYLTRANSFERASE, FKBM FAMILY PROTEIN"/>
    <property type="match status" value="1"/>
</dbReference>
<proteinExistence type="predicted"/>
<dbReference type="NCBIfam" id="TIGR01444">
    <property type="entry name" value="fkbM_fam"/>
    <property type="match status" value="1"/>
</dbReference>
<dbReference type="InterPro" id="IPR052514">
    <property type="entry name" value="SAM-dependent_MTase"/>
</dbReference>
<dbReference type="InterPro" id="IPR029063">
    <property type="entry name" value="SAM-dependent_MTases_sf"/>
</dbReference>
<dbReference type="Gene3D" id="3.40.50.150">
    <property type="entry name" value="Vaccinia Virus protein VP39"/>
    <property type="match status" value="1"/>
</dbReference>
<feature type="domain" description="Methyltransferase FkbM" evidence="1">
    <location>
        <begin position="123"/>
        <end position="250"/>
    </location>
</feature>
<dbReference type="EMBL" id="MN577569">
    <property type="protein sequence ID" value="QGT50470.1"/>
    <property type="molecule type" value="Genomic_DNA"/>
</dbReference>
<evidence type="ECO:0000259" key="1">
    <source>
        <dbReference type="Pfam" id="PF05050"/>
    </source>
</evidence>
<evidence type="ECO:0000313" key="2">
    <source>
        <dbReference type="EMBL" id="QGT50470.1"/>
    </source>
</evidence>
<gene>
    <name evidence="2" type="ORF">Helico5904_1420</name>
</gene>
<dbReference type="Pfam" id="PF05050">
    <property type="entry name" value="Methyltransf_21"/>
    <property type="match status" value="1"/>
</dbReference>
<reference evidence="2" key="1">
    <citation type="journal article" date="2020" name="J. ISSAAS">
        <title>Lactobacilli and other gastrointestinal microbiota of Peromyscus leucopus, reservoir host for agents of Lyme disease and other zoonoses in North America.</title>
        <authorList>
            <person name="Milovic A."/>
            <person name="Bassam K."/>
            <person name="Shao H."/>
            <person name="Chatzistamou I."/>
            <person name="Tufts D.M."/>
            <person name="Diuk-Wasser M."/>
            <person name="Barbour A.G."/>
        </authorList>
    </citation>
    <scope>NUCLEOTIDE SEQUENCE</scope>
    <source>
        <strain evidence="2">LL4</strain>
    </source>
</reference>
<dbReference type="InterPro" id="IPR006342">
    <property type="entry name" value="FkbM_mtfrase"/>
</dbReference>
<sequence length="267" mass="30667">MFKKAWKKFLTRRFNESANQSDMMNKINEMSASVSGNMQEILACQILYYSNKDKVFAFNHFFDRDQPLYYGRKYKQCGEIKFYLPYALSDWIQAIILRTKDFYGIEGLEKVDKYIPKNAQILDIGANIGNHSIYWAMVKGAARIYAFEPIKETYEMLCKNITLNNLQEKIQTFNFALGAKQSQGSIKEFHIDNAGGTSIQNDEAGEIVIQSLDELEKRGVFTQKIDFVKIDVECFEDEVLRGGGVLLCPTQTHYNDRNFPASISQSA</sequence>
<dbReference type="PANTHER" id="PTHR34203:SF15">
    <property type="entry name" value="SLL1173 PROTEIN"/>
    <property type="match status" value="1"/>
</dbReference>
<dbReference type="SUPFAM" id="SSF53335">
    <property type="entry name" value="S-adenosyl-L-methionine-dependent methyltransferases"/>
    <property type="match status" value="1"/>
</dbReference>
<protein>
    <recommendedName>
        <fullName evidence="1">Methyltransferase FkbM domain-containing protein</fullName>
    </recommendedName>
</protein>
<dbReference type="AlphaFoldDB" id="A0A650EL18"/>
<organism evidence="2">
    <name type="scientific">uncultured Helicobacter sp</name>
    <dbReference type="NCBI Taxonomy" id="175537"/>
    <lineage>
        <taxon>Bacteria</taxon>
        <taxon>Pseudomonadati</taxon>
        <taxon>Campylobacterota</taxon>
        <taxon>Epsilonproteobacteria</taxon>
        <taxon>Campylobacterales</taxon>
        <taxon>Helicobacteraceae</taxon>
        <taxon>Helicobacter</taxon>
        <taxon>environmental samples</taxon>
    </lineage>
</organism>
<accession>A0A650EL18</accession>